<feature type="region of interest" description="Disordered" evidence="1">
    <location>
        <begin position="128"/>
        <end position="151"/>
    </location>
</feature>
<reference evidence="3 4" key="1">
    <citation type="submission" date="2023-11" db="EMBL/GenBank/DDBJ databases">
        <authorList>
            <person name="Okamura Y."/>
        </authorList>
    </citation>
    <scope>NUCLEOTIDE SEQUENCE [LARGE SCALE GENOMIC DNA]</scope>
</reference>
<protein>
    <submittedName>
        <fullName evidence="3">Uncharacterized protein</fullName>
    </submittedName>
</protein>
<feature type="region of interest" description="Disordered" evidence="1">
    <location>
        <begin position="195"/>
        <end position="232"/>
    </location>
</feature>
<comment type="caution">
    <text evidence="3">The sequence shown here is derived from an EMBL/GenBank/DDBJ whole genome shotgun (WGS) entry which is preliminary data.</text>
</comment>
<feature type="signal peptide" evidence="2">
    <location>
        <begin position="1"/>
        <end position="20"/>
    </location>
</feature>
<feature type="region of interest" description="Disordered" evidence="1">
    <location>
        <begin position="251"/>
        <end position="327"/>
    </location>
</feature>
<keyword evidence="2" id="KW-0732">Signal</keyword>
<feature type="compositionally biased region" description="Basic and acidic residues" evidence="1">
    <location>
        <begin position="223"/>
        <end position="232"/>
    </location>
</feature>
<sequence>MGLLLSIVITYAGFNGTVECLKHIISGVVPATQPDFQDLVEYYTRLLRKKANSSPRDWTECGQGYLHITEEDGRIKSASIKFHGDHTHALLFSTKISSFGQDSIDEKVNGDYRLERYPTKTKTIISESSESFSVGNKKRSPTSSEAEADNRDKLTWEYIPKSASPLPEINFQSYDEDKSGDAYSEHYLRSLDGIRFRPLQRNDPSGRRRTFRKGKSSSSNSSKESRASREEELQMFTSLEEAEFASMSRENNYTGFGSAPNLAARSYSRSRSRERSREKRSLDEDRSEGLDTERSHNLGSFEERDEMRTHEVNEESADVDFWSNIAD</sequence>
<dbReference type="EMBL" id="CAVLEF010000163">
    <property type="protein sequence ID" value="CAK1552812.1"/>
    <property type="molecule type" value="Genomic_DNA"/>
</dbReference>
<feature type="compositionally biased region" description="Basic and acidic residues" evidence="1">
    <location>
        <begin position="271"/>
        <end position="313"/>
    </location>
</feature>
<evidence type="ECO:0000313" key="3">
    <source>
        <dbReference type="EMBL" id="CAK1552812.1"/>
    </source>
</evidence>
<dbReference type="AlphaFoldDB" id="A0AAV1JXE7"/>
<evidence type="ECO:0000256" key="1">
    <source>
        <dbReference type="SAM" id="MobiDB-lite"/>
    </source>
</evidence>
<dbReference type="Proteomes" id="UP001497472">
    <property type="component" value="Unassembled WGS sequence"/>
</dbReference>
<gene>
    <name evidence="3" type="ORF">LNINA_LOCUS11842</name>
</gene>
<name>A0AAV1JXE7_9NEOP</name>
<keyword evidence="4" id="KW-1185">Reference proteome</keyword>
<evidence type="ECO:0000313" key="4">
    <source>
        <dbReference type="Proteomes" id="UP001497472"/>
    </source>
</evidence>
<feature type="chain" id="PRO_5043326187" evidence="2">
    <location>
        <begin position="21"/>
        <end position="327"/>
    </location>
</feature>
<evidence type="ECO:0000256" key="2">
    <source>
        <dbReference type="SAM" id="SignalP"/>
    </source>
</evidence>
<accession>A0AAV1JXE7</accession>
<proteinExistence type="predicted"/>
<organism evidence="3 4">
    <name type="scientific">Leptosia nina</name>
    <dbReference type="NCBI Taxonomy" id="320188"/>
    <lineage>
        <taxon>Eukaryota</taxon>
        <taxon>Metazoa</taxon>
        <taxon>Ecdysozoa</taxon>
        <taxon>Arthropoda</taxon>
        <taxon>Hexapoda</taxon>
        <taxon>Insecta</taxon>
        <taxon>Pterygota</taxon>
        <taxon>Neoptera</taxon>
        <taxon>Endopterygota</taxon>
        <taxon>Lepidoptera</taxon>
        <taxon>Glossata</taxon>
        <taxon>Ditrysia</taxon>
        <taxon>Papilionoidea</taxon>
        <taxon>Pieridae</taxon>
        <taxon>Pierinae</taxon>
        <taxon>Leptosia</taxon>
    </lineage>
</organism>